<reference evidence="2 3" key="1">
    <citation type="journal article" date="2021" name="Elife">
        <title>Chloroplast acquisition without the gene transfer in kleptoplastic sea slugs, Plakobranchus ocellatus.</title>
        <authorList>
            <person name="Maeda T."/>
            <person name="Takahashi S."/>
            <person name="Yoshida T."/>
            <person name="Shimamura S."/>
            <person name="Takaki Y."/>
            <person name="Nagai Y."/>
            <person name="Toyoda A."/>
            <person name="Suzuki Y."/>
            <person name="Arimoto A."/>
            <person name="Ishii H."/>
            <person name="Satoh N."/>
            <person name="Nishiyama T."/>
            <person name="Hasebe M."/>
            <person name="Maruyama T."/>
            <person name="Minagawa J."/>
            <person name="Obokata J."/>
            <person name="Shigenobu S."/>
        </authorList>
    </citation>
    <scope>NUCLEOTIDE SEQUENCE [LARGE SCALE GENOMIC DNA]</scope>
</reference>
<proteinExistence type="predicted"/>
<dbReference type="Proteomes" id="UP000735302">
    <property type="component" value="Unassembled WGS sequence"/>
</dbReference>
<organism evidence="2 3">
    <name type="scientific">Plakobranchus ocellatus</name>
    <dbReference type="NCBI Taxonomy" id="259542"/>
    <lineage>
        <taxon>Eukaryota</taxon>
        <taxon>Metazoa</taxon>
        <taxon>Spiralia</taxon>
        <taxon>Lophotrochozoa</taxon>
        <taxon>Mollusca</taxon>
        <taxon>Gastropoda</taxon>
        <taxon>Heterobranchia</taxon>
        <taxon>Euthyneura</taxon>
        <taxon>Panpulmonata</taxon>
        <taxon>Sacoglossa</taxon>
        <taxon>Placobranchoidea</taxon>
        <taxon>Plakobranchidae</taxon>
        <taxon>Plakobranchus</taxon>
    </lineage>
</organism>
<feature type="compositionally biased region" description="Basic and acidic residues" evidence="1">
    <location>
        <begin position="1"/>
        <end position="15"/>
    </location>
</feature>
<evidence type="ECO:0000313" key="2">
    <source>
        <dbReference type="EMBL" id="GFN85106.1"/>
    </source>
</evidence>
<gene>
    <name evidence="2" type="ORF">PoB_001161200</name>
</gene>
<evidence type="ECO:0008006" key="4">
    <source>
        <dbReference type="Google" id="ProtNLM"/>
    </source>
</evidence>
<comment type="caution">
    <text evidence="2">The sequence shown here is derived from an EMBL/GenBank/DDBJ whole genome shotgun (WGS) entry which is preliminary data.</text>
</comment>
<keyword evidence="3" id="KW-1185">Reference proteome</keyword>
<feature type="compositionally biased region" description="Basic and acidic residues" evidence="1">
    <location>
        <begin position="23"/>
        <end position="49"/>
    </location>
</feature>
<evidence type="ECO:0000313" key="3">
    <source>
        <dbReference type="Proteomes" id="UP000735302"/>
    </source>
</evidence>
<dbReference type="EMBL" id="BLXT01001370">
    <property type="protein sequence ID" value="GFN85106.1"/>
    <property type="molecule type" value="Genomic_DNA"/>
</dbReference>
<protein>
    <recommendedName>
        <fullName evidence="4">Troponin T</fullName>
    </recommendedName>
</protein>
<sequence length="103" mass="12109">MESELQLKKREEAAHADQVGKALRAEREREAKRAEREREGEAERRKETELEKLQIQTLKVDPESCSIGETESRSILPKLSNFMEGKDDLDSWLTRFERFVEMN</sequence>
<accession>A0AAV3YRJ0</accession>
<name>A0AAV3YRJ0_9GAST</name>
<evidence type="ECO:0000256" key="1">
    <source>
        <dbReference type="SAM" id="MobiDB-lite"/>
    </source>
</evidence>
<feature type="region of interest" description="Disordered" evidence="1">
    <location>
        <begin position="1"/>
        <end position="49"/>
    </location>
</feature>
<dbReference type="AlphaFoldDB" id="A0AAV3YRJ0"/>